<dbReference type="OMA" id="TINALNC"/>
<name>A0A0C2N606_THEKT</name>
<feature type="region of interest" description="Disordered" evidence="1">
    <location>
        <begin position="67"/>
        <end position="87"/>
    </location>
</feature>
<dbReference type="OrthoDB" id="6019167at2759"/>
<dbReference type="SUPFAM" id="SSF47661">
    <property type="entry name" value="t-snare proteins"/>
    <property type="match status" value="1"/>
</dbReference>
<dbReference type="InterPro" id="IPR000727">
    <property type="entry name" value="T_SNARE_dom"/>
</dbReference>
<proteinExistence type="predicted"/>
<dbReference type="GO" id="GO:0016192">
    <property type="term" value="P:vesicle-mediated transport"/>
    <property type="evidence" value="ECO:0007669"/>
    <property type="project" value="InterPro"/>
</dbReference>
<evidence type="ECO:0000313" key="4">
    <source>
        <dbReference type="Proteomes" id="UP000031668"/>
    </source>
</evidence>
<evidence type="ECO:0000313" key="3">
    <source>
        <dbReference type="EMBL" id="KII71745.1"/>
    </source>
</evidence>
<reference evidence="3 4" key="1">
    <citation type="journal article" date="2014" name="Genome Biol. Evol.">
        <title>The genome of the myxosporean Thelohanellus kitauei shows adaptations to nutrient acquisition within its fish host.</title>
        <authorList>
            <person name="Yang Y."/>
            <person name="Xiong J."/>
            <person name="Zhou Z."/>
            <person name="Huo F."/>
            <person name="Miao W."/>
            <person name="Ran C."/>
            <person name="Liu Y."/>
            <person name="Zhang J."/>
            <person name="Feng J."/>
            <person name="Wang M."/>
            <person name="Wang M."/>
            <person name="Wang L."/>
            <person name="Yao B."/>
        </authorList>
    </citation>
    <scope>NUCLEOTIDE SEQUENCE [LARGE SCALE GENOMIC DNA]</scope>
    <source>
        <strain evidence="3">Wuqing</strain>
    </source>
</reference>
<organism evidence="3 4">
    <name type="scientific">Thelohanellus kitauei</name>
    <name type="common">Myxosporean</name>
    <dbReference type="NCBI Taxonomy" id="669202"/>
    <lineage>
        <taxon>Eukaryota</taxon>
        <taxon>Metazoa</taxon>
        <taxon>Cnidaria</taxon>
        <taxon>Myxozoa</taxon>
        <taxon>Myxosporea</taxon>
        <taxon>Bivalvulida</taxon>
        <taxon>Platysporina</taxon>
        <taxon>Myxobolidae</taxon>
        <taxon>Thelohanellus</taxon>
    </lineage>
</organism>
<keyword evidence="4" id="KW-1185">Reference proteome</keyword>
<dbReference type="Proteomes" id="UP000031668">
    <property type="component" value="Unassembled WGS sequence"/>
</dbReference>
<accession>A0A0C2N606</accession>
<dbReference type="AlphaFoldDB" id="A0A0C2N606"/>
<dbReference type="EMBL" id="JWZT01001627">
    <property type="protein sequence ID" value="KII71745.1"/>
    <property type="molecule type" value="Genomic_DNA"/>
</dbReference>
<dbReference type="GO" id="GO:0016020">
    <property type="term" value="C:membrane"/>
    <property type="evidence" value="ECO:0007669"/>
    <property type="project" value="InterPro"/>
</dbReference>
<gene>
    <name evidence="3" type="ORF">RF11_07963</name>
</gene>
<dbReference type="InterPro" id="IPR010989">
    <property type="entry name" value="SNARE"/>
</dbReference>
<dbReference type="Gene3D" id="1.20.58.70">
    <property type="match status" value="1"/>
</dbReference>
<dbReference type="PROSITE" id="PS50192">
    <property type="entry name" value="T_SNARE"/>
    <property type="match status" value="1"/>
</dbReference>
<comment type="caution">
    <text evidence="3">The sequence shown here is derived from an EMBL/GenBank/DDBJ whole genome shotgun (WGS) entry which is preliminary data.</text>
</comment>
<evidence type="ECO:0000256" key="1">
    <source>
        <dbReference type="SAM" id="MobiDB-lite"/>
    </source>
</evidence>
<evidence type="ECO:0000259" key="2">
    <source>
        <dbReference type="PROSITE" id="PS50192"/>
    </source>
</evidence>
<protein>
    <submittedName>
        <fullName evidence="3">Syntaxin-5</fullName>
    </submittedName>
</protein>
<sequence>MAETDRTIRSLHGKNHRKSILTSLEKKLAHVSKDFKSLLETRTKNFKMQKNRREELSKTIFVPTLINTSDRSDKQPRSRLGNHSITRSDTVIDMAPHAPTSRPANSEASLQDQLMIVQESVPTYLQDRLNAVQTIESTIVELGDIFHQLAHLVNEQEEHIQRYGVRQPGSITISR</sequence>
<feature type="domain" description="T-SNARE coiled-coil homology" evidence="2">
    <location>
        <begin position="122"/>
        <end position="162"/>
    </location>
</feature>